<dbReference type="NCBIfam" id="TIGR03855">
    <property type="entry name" value="NAD_NadX"/>
    <property type="match status" value="1"/>
</dbReference>
<dbReference type="Pfam" id="PF01958">
    <property type="entry name" value="Asp_DH_C"/>
    <property type="match status" value="1"/>
</dbReference>
<sequence>MKRIGLLGCGSIGTQIAIAIDTGIIPAKLTHIFDEDKEKSVSLASKLKNKPEIVENVHLLSSNPVDLVVEAASQDAVSDNALSILQNRKDLVIMSSGALLDESVFEIISDACKELKKTVYLPSGAISGIDAIKSVKNELDSVVLTTTKHPNSLKGAKFFDDFKINLDEINEPSTIFEGTASEAVRLFPKNINVSALLSISGLGSHETIVKIIADPNTTKNTHEITARGKFGQITTKIENVPDSDNPRTSRLAILSAIETIRSICTSDIKIGT</sequence>
<reference evidence="10" key="2">
    <citation type="submission" date="2016-05" db="EMBL/GenBank/DDBJ databases">
        <authorList>
            <person name="Lavstsen T."/>
            <person name="Jespersen J.S."/>
        </authorList>
    </citation>
    <scope>NUCLEOTIDE SEQUENCE [LARGE SCALE GENOMIC DNA]</scope>
    <source>
        <strain evidence="10">U25</strain>
    </source>
</reference>
<evidence type="ECO:0000256" key="3">
    <source>
        <dbReference type="ARBA" id="ARBA00022857"/>
    </source>
</evidence>
<dbReference type="InterPro" id="IPR022487">
    <property type="entry name" value="Asp_DH_arc"/>
</dbReference>
<dbReference type="RefSeq" id="WP_048104866.1">
    <property type="nucleotide sequence ID" value="NZ_CP007026.1"/>
</dbReference>
<dbReference type="InterPro" id="IPR002811">
    <property type="entry name" value="Asp_DH"/>
</dbReference>
<evidence type="ECO:0000313" key="9">
    <source>
        <dbReference type="EMBL" id="AJA91982.1"/>
    </source>
</evidence>
<feature type="domain" description="Aspartate/homoserine dehydrogenase NAD-binding" evidence="8">
    <location>
        <begin position="8"/>
        <end position="122"/>
    </location>
</feature>
<comment type="pathway">
    <text evidence="6">Cofactor biosynthesis; NAD(+) biosynthesis; iminoaspartate from L-aspartate (dehydrogenase route): step 1/1.</text>
</comment>
<evidence type="ECO:0000256" key="1">
    <source>
        <dbReference type="ARBA" id="ARBA00008331"/>
    </source>
</evidence>
<dbReference type="UniPathway" id="UPA00253">
    <property type="reaction ID" value="UER00456"/>
</dbReference>
<dbReference type="InterPro" id="IPR020626">
    <property type="entry name" value="Asp_DH_prok"/>
</dbReference>
<dbReference type="NCBIfam" id="NF009830">
    <property type="entry name" value="PRK13304.1"/>
    <property type="match status" value="1"/>
</dbReference>
<dbReference type="Pfam" id="PF03447">
    <property type="entry name" value="NAD_binding_3"/>
    <property type="match status" value="1"/>
</dbReference>
<dbReference type="OrthoDB" id="15415at2157"/>
<feature type="active site" evidence="6">
    <location>
        <position position="222"/>
    </location>
</feature>
<dbReference type="Proteomes" id="UP000241022">
    <property type="component" value="Unassembled WGS sequence"/>
</dbReference>
<feature type="binding site" evidence="6">
    <location>
        <position position="125"/>
    </location>
    <ligand>
        <name>NAD(+)</name>
        <dbReference type="ChEBI" id="CHEBI:57540"/>
    </ligand>
</feature>
<evidence type="ECO:0000259" key="7">
    <source>
        <dbReference type="Pfam" id="PF01958"/>
    </source>
</evidence>
<comment type="similarity">
    <text evidence="1 6">Belongs to the L-aspartate dehydrogenase family.</text>
</comment>
<dbReference type="AlphaFoldDB" id="A0A0A7UYX6"/>
<dbReference type="PANTHER" id="PTHR31873">
    <property type="entry name" value="L-ASPARTATE DEHYDROGENASE-RELATED"/>
    <property type="match status" value="1"/>
</dbReference>
<evidence type="ECO:0000259" key="8">
    <source>
        <dbReference type="Pfam" id="PF03447"/>
    </source>
</evidence>
<dbReference type="InterPro" id="IPR005106">
    <property type="entry name" value="Asp/hSer_DH_NAD-bd"/>
</dbReference>
<dbReference type="InterPro" id="IPR011182">
    <property type="entry name" value="L-Asp_DH"/>
</dbReference>
<evidence type="ECO:0000313" key="10">
    <source>
        <dbReference type="EMBL" id="PTL87745.1"/>
    </source>
</evidence>
<feature type="domain" description="Aspartate dehydrogenase" evidence="7">
    <location>
        <begin position="170"/>
        <end position="257"/>
    </location>
</feature>
<dbReference type="PANTHER" id="PTHR31873:SF6">
    <property type="entry name" value="ASPARTATE DEHYDROGENASE DOMAIN-CONTAINING PROTEIN"/>
    <property type="match status" value="1"/>
</dbReference>
<reference evidence="10 12" key="3">
    <citation type="submission" date="2018-04" db="EMBL/GenBank/DDBJ databases">
        <title>Transcriptomics of ammonia oxidizing archaea.</title>
        <authorList>
            <person name="Carini P."/>
        </authorList>
    </citation>
    <scope>NUCLEOTIDE SEQUENCE [LARGE SCALE GENOMIC DNA]</scope>
    <source>
        <strain evidence="10 12">U25</strain>
    </source>
</reference>
<comment type="catalytic activity">
    <reaction evidence="6">
        <text>L-aspartate + NADP(+) + H2O = oxaloacetate + NH4(+) + NADPH + H(+)</text>
        <dbReference type="Rhea" id="RHEA:11784"/>
        <dbReference type="ChEBI" id="CHEBI:15377"/>
        <dbReference type="ChEBI" id="CHEBI:15378"/>
        <dbReference type="ChEBI" id="CHEBI:16452"/>
        <dbReference type="ChEBI" id="CHEBI:28938"/>
        <dbReference type="ChEBI" id="CHEBI:29991"/>
        <dbReference type="ChEBI" id="CHEBI:57783"/>
        <dbReference type="ChEBI" id="CHEBI:58349"/>
        <dbReference type="EC" id="1.4.1.21"/>
    </reaction>
</comment>
<reference evidence="9 11" key="1">
    <citation type="journal article" date="2015" name="Proc. Natl. Acad. Sci. U.S.A.">
        <title>Genomic and proteomic characterization of "Candidatus Nitrosopelagicus brevis": An ammonia-oxidizing archaeon from the open ocean.</title>
        <authorList>
            <person name="Santoro A.E."/>
            <person name="Dupont C.L."/>
            <person name="Richter R.A."/>
            <person name="Craig M.T."/>
            <person name="Carini P."/>
            <person name="McIlvin M.R."/>
            <person name="Yang Y."/>
            <person name="Orsi W.D."/>
            <person name="Moran D.M."/>
            <person name="Saito M.A."/>
        </authorList>
    </citation>
    <scope>NUCLEOTIDE SEQUENCE [LARGE SCALE GENOMIC DNA]</scope>
    <source>
        <strain evidence="9">CN25</strain>
        <strain evidence="11">V2</strain>
    </source>
</reference>
<keyword evidence="2 6" id="KW-0662">Pyridine nucleotide biosynthesis</keyword>
<comment type="function">
    <text evidence="6">Specifically catalyzes the NAD or NADP-dependent dehydrogenation of L-aspartate to iminoaspartate.</text>
</comment>
<dbReference type="HAMAP" id="MF_01265">
    <property type="entry name" value="NadX"/>
    <property type="match status" value="1"/>
</dbReference>
<dbReference type="GeneID" id="24816366"/>
<dbReference type="GO" id="GO:0050661">
    <property type="term" value="F:NADP binding"/>
    <property type="evidence" value="ECO:0007669"/>
    <property type="project" value="UniProtKB-UniRule"/>
</dbReference>
<keyword evidence="3 6" id="KW-0521">NADP</keyword>
<keyword evidence="4 6" id="KW-0560">Oxidoreductase</keyword>
<dbReference type="EMBL" id="CP007026">
    <property type="protein sequence ID" value="AJA91982.1"/>
    <property type="molecule type" value="Genomic_DNA"/>
</dbReference>
<comment type="miscellaneous">
    <text evidence="6">The iminoaspartate product is unstable in aqueous solution and can decompose to oxaloacetate and ammonia.</text>
</comment>
<dbReference type="Gene3D" id="3.30.360.10">
    <property type="entry name" value="Dihydrodipicolinate Reductase, domain 2"/>
    <property type="match status" value="1"/>
</dbReference>
<protein>
    <recommendedName>
        <fullName evidence="6">L-aspartate dehydrogenase</fullName>
        <ecNumber evidence="6">1.4.1.21</ecNumber>
    </recommendedName>
</protein>
<accession>A0A0A7UYX6</accession>
<keyword evidence="5 6" id="KW-0520">NAD</keyword>
<dbReference type="SUPFAM" id="SSF55347">
    <property type="entry name" value="Glyceraldehyde-3-phosphate dehydrogenase-like, C-terminal domain"/>
    <property type="match status" value="1"/>
</dbReference>
<dbReference type="KEGG" id="nbv:T478_0473"/>
<dbReference type="EC" id="1.4.1.21" evidence="6"/>
<dbReference type="HOGENOM" id="CLU_089550_0_0_2"/>
<dbReference type="InterPro" id="IPR036291">
    <property type="entry name" value="NAD(P)-bd_dom_sf"/>
</dbReference>
<dbReference type="PIRSF" id="PIRSF005227">
    <property type="entry name" value="Asp_dh_NAD_syn"/>
    <property type="match status" value="1"/>
</dbReference>
<evidence type="ECO:0000256" key="6">
    <source>
        <dbReference type="HAMAP-Rule" id="MF_01265"/>
    </source>
</evidence>
<dbReference type="STRING" id="1410606.T478_0473"/>
<evidence type="ECO:0000256" key="2">
    <source>
        <dbReference type="ARBA" id="ARBA00022642"/>
    </source>
</evidence>
<dbReference type="GO" id="GO:0033735">
    <property type="term" value="F:aspartate dehydrogenase [NAD(P)+] activity"/>
    <property type="evidence" value="ECO:0007669"/>
    <property type="project" value="UniProtKB-EC"/>
</dbReference>
<evidence type="ECO:0000256" key="5">
    <source>
        <dbReference type="ARBA" id="ARBA00023027"/>
    </source>
</evidence>
<dbReference type="GO" id="GO:0016639">
    <property type="term" value="F:oxidoreductase activity, acting on the CH-NH2 group of donors, NAD or NADP as acceptor"/>
    <property type="evidence" value="ECO:0007669"/>
    <property type="project" value="UniProtKB-UniRule"/>
</dbReference>
<dbReference type="EMBL" id="LXWN01000001">
    <property type="protein sequence ID" value="PTL87745.1"/>
    <property type="molecule type" value="Genomic_DNA"/>
</dbReference>
<evidence type="ECO:0000256" key="4">
    <source>
        <dbReference type="ARBA" id="ARBA00023002"/>
    </source>
</evidence>
<dbReference type="SUPFAM" id="SSF51735">
    <property type="entry name" value="NAD(P)-binding Rossmann-fold domains"/>
    <property type="match status" value="1"/>
</dbReference>
<evidence type="ECO:0000313" key="12">
    <source>
        <dbReference type="Proteomes" id="UP000241022"/>
    </source>
</evidence>
<dbReference type="NCBIfam" id="NF009828">
    <property type="entry name" value="PRK13303.1-3"/>
    <property type="match status" value="1"/>
</dbReference>
<proteinExistence type="inferred from homology"/>
<name>A0A0A7UYX6_9ARCH</name>
<dbReference type="GO" id="GO:0051287">
    <property type="term" value="F:NAD binding"/>
    <property type="evidence" value="ECO:0007669"/>
    <property type="project" value="UniProtKB-UniRule"/>
</dbReference>
<dbReference type="Gene3D" id="3.40.50.720">
    <property type="entry name" value="NAD(P)-binding Rossmann-like Domain"/>
    <property type="match status" value="1"/>
</dbReference>
<dbReference type="GO" id="GO:0009435">
    <property type="term" value="P:NAD+ biosynthetic process"/>
    <property type="evidence" value="ECO:0007669"/>
    <property type="project" value="UniProtKB-UniRule"/>
</dbReference>
<dbReference type="Proteomes" id="UP000030944">
    <property type="component" value="Chromosome"/>
</dbReference>
<organism evidence="9 11">
    <name type="scientific">Candidatus Nitrosopelagicus brevis</name>
    <dbReference type="NCBI Taxonomy" id="1410606"/>
    <lineage>
        <taxon>Archaea</taxon>
        <taxon>Nitrososphaerota</taxon>
    </lineage>
</organism>
<keyword evidence="12" id="KW-1185">Reference proteome</keyword>
<comment type="catalytic activity">
    <reaction evidence="6">
        <text>L-aspartate + NAD(+) + H2O = oxaloacetate + NH4(+) + NADH + H(+)</text>
        <dbReference type="Rhea" id="RHEA:11788"/>
        <dbReference type="ChEBI" id="CHEBI:15377"/>
        <dbReference type="ChEBI" id="CHEBI:15378"/>
        <dbReference type="ChEBI" id="CHEBI:16452"/>
        <dbReference type="ChEBI" id="CHEBI:28938"/>
        <dbReference type="ChEBI" id="CHEBI:29991"/>
        <dbReference type="ChEBI" id="CHEBI:57540"/>
        <dbReference type="ChEBI" id="CHEBI:57945"/>
        <dbReference type="EC" id="1.4.1.21"/>
    </reaction>
</comment>
<gene>
    <name evidence="6 9" type="primary">nadX</name>
    <name evidence="10" type="ORF">A7X95_00175</name>
    <name evidence="9" type="ORF">T478_0473</name>
</gene>
<feature type="binding site" evidence="6">
    <location>
        <position position="192"/>
    </location>
    <ligand>
        <name>NAD(+)</name>
        <dbReference type="ChEBI" id="CHEBI:57540"/>
    </ligand>
</feature>
<evidence type="ECO:0000313" key="11">
    <source>
        <dbReference type="Proteomes" id="UP000030944"/>
    </source>
</evidence>